<comment type="caution">
    <text evidence="4">Lacks conserved residue(s) required for the propagation of feature annotation.</text>
</comment>
<evidence type="ECO:0000256" key="2">
    <source>
        <dbReference type="ARBA" id="ARBA00022737"/>
    </source>
</evidence>
<dbReference type="SMART" id="SM00179">
    <property type="entry name" value="EGF_CA"/>
    <property type="match status" value="1"/>
</dbReference>
<dbReference type="PANTHER" id="PTHR24049:SF35">
    <property type="entry name" value="EGF-LIKE DOMAIN-CONTAINING PROTEIN"/>
    <property type="match status" value="1"/>
</dbReference>
<dbReference type="InterPro" id="IPR051022">
    <property type="entry name" value="Notch_Cell-Fate_Det"/>
</dbReference>
<dbReference type="PROSITE" id="PS00022">
    <property type="entry name" value="EGF_1"/>
    <property type="match status" value="1"/>
</dbReference>
<dbReference type="STRING" id="36087.A0A077Z496"/>
<reference evidence="9" key="2">
    <citation type="submission" date="2014-03" db="EMBL/GenBank/DDBJ databases">
        <title>The whipworm genome and dual-species transcriptomics of an intimate host-pathogen interaction.</title>
        <authorList>
            <person name="Foth B.J."/>
            <person name="Tsai I.J."/>
            <person name="Reid A.J."/>
            <person name="Bancroft A.J."/>
            <person name="Nichol S."/>
            <person name="Tracey A."/>
            <person name="Holroyd N."/>
            <person name="Cotton J.A."/>
            <person name="Stanley E.J."/>
            <person name="Zarowiecki M."/>
            <person name="Liu J.Z."/>
            <person name="Huckvale T."/>
            <person name="Cooper P.J."/>
            <person name="Grencis R.K."/>
            <person name="Berriman M."/>
        </authorList>
    </citation>
    <scope>NUCLEOTIDE SEQUENCE [LARGE SCALE GENOMIC DNA]</scope>
</reference>
<dbReference type="EMBL" id="HG805858">
    <property type="protein sequence ID" value="CDW53545.1"/>
    <property type="molecule type" value="Genomic_DNA"/>
</dbReference>
<organism evidence="9 10">
    <name type="scientific">Trichuris trichiura</name>
    <name type="common">Whipworm</name>
    <name type="synonym">Trichocephalus trichiurus</name>
    <dbReference type="NCBI Taxonomy" id="36087"/>
    <lineage>
        <taxon>Eukaryota</taxon>
        <taxon>Metazoa</taxon>
        <taxon>Ecdysozoa</taxon>
        <taxon>Nematoda</taxon>
        <taxon>Enoplea</taxon>
        <taxon>Dorylaimia</taxon>
        <taxon>Trichinellida</taxon>
        <taxon>Trichuridae</taxon>
        <taxon>Trichuris</taxon>
    </lineage>
</organism>
<evidence type="ECO:0000256" key="7">
    <source>
        <dbReference type="SAM" id="SignalP"/>
    </source>
</evidence>
<keyword evidence="6" id="KW-1133">Transmembrane helix</keyword>
<feature type="signal peptide" evidence="7">
    <location>
        <begin position="1"/>
        <end position="31"/>
    </location>
</feature>
<evidence type="ECO:0000259" key="8">
    <source>
        <dbReference type="PROSITE" id="PS50026"/>
    </source>
</evidence>
<dbReference type="CDD" id="cd00054">
    <property type="entry name" value="EGF_CA"/>
    <property type="match status" value="1"/>
</dbReference>
<sequence length="435" mass="49247">MHNQSLLAFVPTVPLLSYALLISFIIGQKQATPVCPHDIHPSSQGYWDAAWGKCFTWLNVENGGLPRTYDNDMLKCAEHFFNGVVAPVAVSYFSDILEKKREVHSSAYMIYKNLPAFWEGKKSSWILNGNRIIAVSANITNSSLYSVNFTLKNPLNKTTTSTTRSVSGNRVCKVDITGLPLSYEPLIALINSSLKYPHCMKYQYKLGGYSPMKLTSCTSGSWDGLICASAALNNCVVDYKKSTDRCTCRRGYSGRFCEIEINQCDSNPCGSPDQCVNAVEDFFCKCFDGFFSKNCNEGPPEQGLGWYLLILFWMLFTALFFLLIYTAVLAARILFARWKRANGSPSSSSRTRSIREGQRRRSSLRRRDRRNWKRFFFRKKGKSRSSKSWDSRSTARAADQYDNDDDDKSFANTSQSVDSDKTDKRKSVSTLLLEF</sequence>
<evidence type="ECO:0000256" key="1">
    <source>
        <dbReference type="ARBA" id="ARBA00022536"/>
    </source>
</evidence>
<dbReference type="InterPro" id="IPR001881">
    <property type="entry name" value="EGF-like_Ca-bd_dom"/>
</dbReference>
<dbReference type="InterPro" id="IPR000742">
    <property type="entry name" value="EGF"/>
</dbReference>
<dbReference type="AlphaFoldDB" id="A0A077Z496"/>
<keyword evidence="10" id="KW-1185">Reference proteome</keyword>
<protein>
    <submittedName>
        <fullName evidence="9">Protocadherin Fat 4</fullName>
    </submittedName>
</protein>
<evidence type="ECO:0000313" key="9">
    <source>
        <dbReference type="EMBL" id="CDW53545.1"/>
    </source>
</evidence>
<accession>A0A077Z496</accession>
<dbReference type="SUPFAM" id="SSF57196">
    <property type="entry name" value="EGF/Laminin"/>
    <property type="match status" value="1"/>
</dbReference>
<gene>
    <name evidence="9" type="ORF">TTRE_0000181001</name>
</gene>
<dbReference type="PANTHER" id="PTHR24049">
    <property type="entry name" value="CRUMBS FAMILY MEMBER"/>
    <property type="match status" value="1"/>
</dbReference>
<evidence type="ECO:0000256" key="6">
    <source>
        <dbReference type="SAM" id="Phobius"/>
    </source>
</evidence>
<dbReference type="GO" id="GO:0016020">
    <property type="term" value="C:membrane"/>
    <property type="evidence" value="ECO:0007669"/>
    <property type="project" value="UniProtKB-SubCell"/>
</dbReference>
<evidence type="ECO:0000256" key="3">
    <source>
        <dbReference type="ARBA" id="ARBA00023157"/>
    </source>
</evidence>
<feature type="transmembrane region" description="Helical" evidence="6">
    <location>
        <begin position="304"/>
        <end position="330"/>
    </location>
</feature>
<dbReference type="Proteomes" id="UP000030665">
    <property type="component" value="Unassembled WGS sequence"/>
</dbReference>
<dbReference type="GO" id="GO:0005509">
    <property type="term" value="F:calcium ion binding"/>
    <property type="evidence" value="ECO:0007669"/>
    <property type="project" value="InterPro"/>
</dbReference>
<name>A0A077Z496_TRITR</name>
<dbReference type="InterPro" id="IPR000152">
    <property type="entry name" value="EGF-type_Asp/Asn_hydroxyl_site"/>
</dbReference>
<feature type="region of interest" description="Disordered" evidence="5">
    <location>
        <begin position="384"/>
        <end position="435"/>
    </location>
</feature>
<keyword evidence="1 4" id="KW-0245">EGF-like domain</keyword>
<keyword evidence="3 4" id="KW-1015">Disulfide bond</keyword>
<feature type="chain" id="PRO_5001728608" evidence="7">
    <location>
        <begin position="32"/>
        <end position="435"/>
    </location>
</feature>
<dbReference type="InterPro" id="IPR018097">
    <property type="entry name" value="EGF_Ca-bd_CS"/>
</dbReference>
<reference evidence="9" key="1">
    <citation type="submission" date="2014-01" db="EMBL/GenBank/DDBJ databases">
        <authorList>
            <person name="Aslett M."/>
        </authorList>
    </citation>
    <scope>NUCLEOTIDE SEQUENCE</scope>
</reference>
<evidence type="ECO:0000313" key="10">
    <source>
        <dbReference type="Proteomes" id="UP000030665"/>
    </source>
</evidence>
<dbReference type="PROSITE" id="PS01187">
    <property type="entry name" value="EGF_CA"/>
    <property type="match status" value="1"/>
</dbReference>
<feature type="region of interest" description="Disordered" evidence="5">
    <location>
        <begin position="341"/>
        <end position="366"/>
    </location>
</feature>
<evidence type="ECO:0000256" key="5">
    <source>
        <dbReference type="SAM" id="MobiDB-lite"/>
    </source>
</evidence>
<keyword evidence="7" id="KW-0732">Signal</keyword>
<feature type="disulfide bond" evidence="4">
    <location>
        <begin position="248"/>
        <end position="257"/>
    </location>
</feature>
<feature type="domain" description="EGF-like" evidence="8">
    <location>
        <begin position="223"/>
        <end position="258"/>
    </location>
</feature>
<dbReference type="PROSITE" id="PS00010">
    <property type="entry name" value="ASX_HYDROXYL"/>
    <property type="match status" value="1"/>
</dbReference>
<keyword evidence="6" id="KW-0472">Membrane</keyword>
<keyword evidence="6" id="KW-0812">Transmembrane</keyword>
<dbReference type="PROSITE" id="PS50026">
    <property type="entry name" value="EGF_3"/>
    <property type="match status" value="2"/>
</dbReference>
<keyword evidence="2" id="KW-0677">Repeat</keyword>
<dbReference type="OrthoDB" id="10040561at2759"/>
<evidence type="ECO:0000256" key="4">
    <source>
        <dbReference type="PROSITE-ProRule" id="PRU00076"/>
    </source>
</evidence>
<dbReference type="Gene3D" id="2.10.25.10">
    <property type="entry name" value="Laminin"/>
    <property type="match status" value="1"/>
</dbReference>
<dbReference type="PROSITE" id="PS01186">
    <property type="entry name" value="EGF_2"/>
    <property type="match status" value="2"/>
</dbReference>
<feature type="disulfide bond" evidence="4">
    <location>
        <begin position="286"/>
        <end position="295"/>
    </location>
</feature>
<feature type="domain" description="EGF-like" evidence="8">
    <location>
        <begin position="260"/>
        <end position="296"/>
    </location>
</feature>
<proteinExistence type="predicted"/>